<dbReference type="GO" id="GO:0006629">
    <property type="term" value="P:lipid metabolic process"/>
    <property type="evidence" value="ECO:0007669"/>
    <property type="project" value="InterPro"/>
</dbReference>
<organism evidence="1 2">
    <name type="scientific">Cephalotrichum gorgonifer</name>
    <dbReference type="NCBI Taxonomy" id="2041049"/>
    <lineage>
        <taxon>Eukaryota</taxon>
        <taxon>Fungi</taxon>
        <taxon>Dikarya</taxon>
        <taxon>Ascomycota</taxon>
        <taxon>Pezizomycotina</taxon>
        <taxon>Sordariomycetes</taxon>
        <taxon>Hypocreomycetidae</taxon>
        <taxon>Microascales</taxon>
        <taxon>Microascaceae</taxon>
        <taxon>Cephalotrichum</taxon>
    </lineage>
</organism>
<dbReference type="AlphaFoldDB" id="A0AAE8MUG1"/>
<dbReference type="SUPFAM" id="SSF51695">
    <property type="entry name" value="PLC-like phosphodiesterases"/>
    <property type="match status" value="1"/>
</dbReference>
<proteinExistence type="predicted"/>
<dbReference type="Gene3D" id="3.20.20.190">
    <property type="entry name" value="Phosphatidylinositol (PI) phosphodiesterase"/>
    <property type="match status" value="1"/>
</dbReference>
<evidence type="ECO:0000313" key="1">
    <source>
        <dbReference type="EMBL" id="SPN99174.1"/>
    </source>
</evidence>
<comment type="caution">
    <text evidence="1">The sequence shown here is derived from an EMBL/GenBank/DDBJ whole genome shotgun (WGS) entry which is preliminary data.</text>
</comment>
<reference evidence="1" key="1">
    <citation type="submission" date="2018-03" db="EMBL/GenBank/DDBJ databases">
        <authorList>
            <person name="Guldener U."/>
        </authorList>
    </citation>
    <scope>NUCLEOTIDE SEQUENCE</scope>
</reference>
<dbReference type="InterPro" id="IPR051057">
    <property type="entry name" value="PI-PLC_domain"/>
</dbReference>
<protein>
    <recommendedName>
        <fullName evidence="3">PLC-like phosphodiesterase</fullName>
    </recommendedName>
</protein>
<evidence type="ECO:0008006" key="3">
    <source>
        <dbReference type="Google" id="ProtNLM"/>
    </source>
</evidence>
<dbReference type="PANTHER" id="PTHR13593">
    <property type="match status" value="1"/>
</dbReference>
<accession>A0AAE8MUG1</accession>
<keyword evidence="2" id="KW-1185">Reference proteome</keyword>
<gene>
    <name evidence="1" type="ORF">DNG_02209</name>
</gene>
<name>A0AAE8MUG1_9PEZI</name>
<sequence length="484" mass="52006">MPSKGVQAYTYISGPGSLSIDLSVPKQSTTVTAQRQFRSENFEVDAAAIKFPLKLHGRFEFTARGGDDGKKELASAWVDVNPMTGDIASKSTMDNTLLETRSRVEKDVITCFGIYESGAGNAGLPNRHQFYATVTHNWSSWQGKVAPPGSEAEKKPFACLVLPCPHDVGMNSMDTMNAILANAGPAGAAILTNVAPAFQRGQESIGKVISGVSNLTVAKLAPDIIASLSITQKDTLSTMLAIGARYFEFRPAHCHTAILPHSPLPDKLYFQHGPIPGMAYDAFLADLVHFLVANPTEIAVVHVRWDGVPGECKRPDGAELKTYLDAALALSKGSVKAGNLEDLKRASIKDLRAQGKRLLYVVDVGVLSTYDDAANATVDGKSMLAAFERILNSKSQEGKNMTVAQCQATVSGIKDVIYYSVATAGVSTMALMSTKAMCGHLLLPWLRDNVVKRCKKDQLLVVMDDFVDGAGTDVAVELSRQRLA</sequence>
<dbReference type="EMBL" id="ONZQ02000002">
    <property type="protein sequence ID" value="SPN99174.1"/>
    <property type="molecule type" value="Genomic_DNA"/>
</dbReference>
<dbReference type="InterPro" id="IPR017946">
    <property type="entry name" value="PLC-like_Pdiesterase_TIM-brl"/>
</dbReference>
<dbReference type="PANTHER" id="PTHR13593:SF146">
    <property type="entry name" value="PLC-LIKE PHOSPHODIESTERASE"/>
    <property type="match status" value="1"/>
</dbReference>
<dbReference type="GO" id="GO:0008081">
    <property type="term" value="F:phosphoric diester hydrolase activity"/>
    <property type="evidence" value="ECO:0007669"/>
    <property type="project" value="InterPro"/>
</dbReference>
<dbReference type="Proteomes" id="UP001187682">
    <property type="component" value="Unassembled WGS sequence"/>
</dbReference>
<evidence type="ECO:0000313" key="2">
    <source>
        <dbReference type="Proteomes" id="UP001187682"/>
    </source>
</evidence>